<dbReference type="Proteomes" id="UP001652628">
    <property type="component" value="Chromosome 3"/>
</dbReference>
<evidence type="ECO:0000313" key="2">
    <source>
        <dbReference type="Proteomes" id="UP001652628"/>
    </source>
</evidence>
<keyword evidence="2" id="KW-1185">Reference proteome</keyword>
<evidence type="ECO:0000313" key="3">
    <source>
        <dbReference type="RefSeq" id="XP_016925377.4"/>
    </source>
</evidence>
<protein>
    <submittedName>
        <fullName evidence="3">Uncharacterized protein</fullName>
    </submittedName>
</protein>
<reference evidence="3" key="1">
    <citation type="submission" date="2025-08" db="UniProtKB">
        <authorList>
            <consortium name="RefSeq"/>
        </authorList>
    </citation>
    <scope>IDENTIFICATION</scope>
</reference>
<feature type="compositionally biased region" description="Basic residues" evidence="1">
    <location>
        <begin position="418"/>
        <end position="427"/>
    </location>
</feature>
<feature type="region of interest" description="Disordered" evidence="1">
    <location>
        <begin position="205"/>
        <end position="226"/>
    </location>
</feature>
<proteinExistence type="predicted"/>
<feature type="compositionally biased region" description="Low complexity" evidence="1">
    <location>
        <begin position="382"/>
        <end position="392"/>
    </location>
</feature>
<feature type="compositionally biased region" description="Polar residues" evidence="1">
    <location>
        <begin position="109"/>
        <end position="120"/>
    </location>
</feature>
<dbReference type="GeneID" id="108006367"/>
<feature type="region of interest" description="Disordered" evidence="1">
    <location>
        <begin position="20"/>
        <end position="76"/>
    </location>
</feature>
<evidence type="ECO:0000256" key="1">
    <source>
        <dbReference type="SAM" id="MobiDB-lite"/>
    </source>
</evidence>
<dbReference type="AlphaFoldDB" id="A0AB39Z067"/>
<accession>A0AB39Z067</accession>
<gene>
    <name evidence="3" type="primary">LOC108006367</name>
</gene>
<organism evidence="2 3">
    <name type="scientific">Drosophila suzukii</name>
    <name type="common">Spotted-wing drosophila fruit fly</name>
    <dbReference type="NCBI Taxonomy" id="28584"/>
    <lineage>
        <taxon>Eukaryota</taxon>
        <taxon>Metazoa</taxon>
        <taxon>Ecdysozoa</taxon>
        <taxon>Arthropoda</taxon>
        <taxon>Hexapoda</taxon>
        <taxon>Insecta</taxon>
        <taxon>Pterygota</taxon>
        <taxon>Neoptera</taxon>
        <taxon>Endopterygota</taxon>
        <taxon>Diptera</taxon>
        <taxon>Brachycera</taxon>
        <taxon>Muscomorpha</taxon>
        <taxon>Ephydroidea</taxon>
        <taxon>Drosophilidae</taxon>
        <taxon>Drosophila</taxon>
        <taxon>Sophophora</taxon>
    </lineage>
</organism>
<feature type="compositionally biased region" description="Polar residues" evidence="1">
    <location>
        <begin position="42"/>
        <end position="62"/>
    </location>
</feature>
<name>A0AB39Z067_DROSZ</name>
<feature type="region of interest" description="Disordered" evidence="1">
    <location>
        <begin position="108"/>
        <end position="131"/>
    </location>
</feature>
<dbReference type="RefSeq" id="XP_016925377.4">
    <property type="nucleotide sequence ID" value="XM_017069888.4"/>
</dbReference>
<feature type="region of interest" description="Disordered" evidence="1">
    <location>
        <begin position="341"/>
        <end position="427"/>
    </location>
</feature>
<feature type="region of interest" description="Disordered" evidence="1">
    <location>
        <begin position="290"/>
        <end position="315"/>
    </location>
</feature>
<feature type="compositionally biased region" description="Low complexity" evidence="1">
    <location>
        <begin position="362"/>
        <end position="374"/>
    </location>
</feature>
<feature type="region of interest" description="Disordered" evidence="1">
    <location>
        <begin position="245"/>
        <end position="274"/>
    </location>
</feature>
<sequence length="427" mass="46543">MENNAFIKRRSLTLSTRLLQKRHSASPQSCGRPGNGHDVNVSLGSPGSPNDSTIGGITSDVESTPPHKHKPNLDDSVDFSPRLDISLSPNCLFSQTLATESPEVGWRWNRSSSNATTDSGFDSAEIGSLSQRERRRQIAFKGVEDRRSQLDNEQWRAQQMRANVLLKERCARLNSQLDQIAVSEPVIPPQTPKIPPPVAARTRSACKKASPEPVLPPPAAADPMADFLNDSETDLFLLEASQQLESKIEPKKPPKPSTTTPTSHHNAKRPSFLNDSETDLFLLEATQQLESEIEPQKPPKPSTSTTPTSHHNAKRPSFYMKFLEDESEGDEDWLSALEEAVQQATMPKKPRTSLQRYKSMPTTGGSSSGVSTLTNAVAGKGSTACTSSSSASGLELKNTPRIKRHASSHALSPATSHARGKLFGSRK</sequence>